<organism evidence="1 2">
    <name type="scientific">Propionibacterium acidifaciens F0233</name>
    <dbReference type="NCBI Taxonomy" id="553198"/>
    <lineage>
        <taxon>Bacteria</taxon>
        <taxon>Bacillati</taxon>
        <taxon>Actinomycetota</taxon>
        <taxon>Actinomycetes</taxon>
        <taxon>Propionibacteriales</taxon>
        <taxon>Propionibacteriaceae</taxon>
        <taxon>Propionibacterium</taxon>
    </lineage>
</organism>
<protein>
    <submittedName>
        <fullName evidence="1">Lantibiotic dehydratase, C-terminal domain protein</fullName>
    </submittedName>
</protein>
<dbReference type="AlphaFoldDB" id="U2RW97"/>
<dbReference type="EMBL" id="ACVN02000201">
    <property type="protein sequence ID" value="ERK54907.1"/>
    <property type="molecule type" value="Genomic_DNA"/>
</dbReference>
<sequence>MVVNVAPCWAVRTAGLPLEVVDGRAYDRCIELLGELDHHLVEVHRAGDELADLLHHAVNRLAGKSDLTGPVLRLRRDAHSGRVPSRSVEKFLFRIREVLTHQERESLDCWMAHLDNLAAARRSYELSVEAAVETTHRARVEALKRPEILRGIAIASPTLCLALLDGDTPHTRPAKRRRLERSVALYMGRISRKTSPFSTLTTVITQSADGTAQALPDSIIEVAPALRQTLLETLAMYEACPDVVLRGPTISMSSPNAQACARVLLPIRSCYDNFFYAEDTAFDVPRELDVLVSEEIPHTVGEWLHILDRDRWSLAELIAEGLLVPQPPLGGLKEIVTEPAGCEHTSGAALRSILDAESSVADPRPDVRAVGLLQLRERAAEFVAAREGVAPSWMRTAPLVHETCVTDPELVPLIPQGSLRQAMTDVAKIIQPTVARSTFYDAVIEAFQALSGSAGRLPLVEFVTSCVSSPLMTSITNQTMWRDFQRAEWSRAHGVDEAIRCDGLGTLAPATFTAFLQPIGDRSDSWSMAVLNRVNQGPGGLLVRWGELQGCAHHLTTHYTPWLQTLHPDARIAALTTGDSWAGVQKIPDYVVPRLLWPTHALSSGRHEADISATDLDVVLDSETATLQVVLRATGQPVALPYLGVIPQHLLRGAGKILHALTDPWVYDFRLGLEAMDTRLEPQQPIEMVPREMAGAVVVRRCSWRVHTHTMPLVGGRATPDAATLLAEYHRWRSHHRIPRRVYVKTGEQVAGNLRRNKPLFVDLADPSGLDLLLKLAHEVTWVSIEEALPDDDAWWPIGSHAPRCMEITATMALGSGNRR</sequence>
<comment type="caution">
    <text evidence="1">The sequence shown here is derived from an EMBL/GenBank/DDBJ whole genome shotgun (WGS) entry which is preliminary data.</text>
</comment>
<name>U2RW97_9ACTN</name>
<proteinExistence type="predicted"/>
<evidence type="ECO:0000313" key="1">
    <source>
        <dbReference type="EMBL" id="ERK54907.1"/>
    </source>
</evidence>
<evidence type="ECO:0000313" key="2">
    <source>
        <dbReference type="Proteomes" id="UP000017052"/>
    </source>
</evidence>
<keyword evidence="2" id="KW-1185">Reference proteome</keyword>
<dbReference type="Proteomes" id="UP000017052">
    <property type="component" value="Unassembled WGS sequence"/>
</dbReference>
<reference evidence="1" key="1">
    <citation type="submission" date="2013-08" db="EMBL/GenBank/DDBJ databases">
        <authorList>
            <person name="Durkin A.S."/>
            <person name="Haft D.R."/>
            <person name="McCorrison J."/>
            <person name="Torralba M."/>
            <person name="Gillis M."/>
            <person name="Haft D.H."/>
            <person name="Methe B."/>
            <person name="Sutton G."/>
            <person name="Nelson K.E."/>
        </authorList>
    </citation>
    <scope>NUCLEOTIDE SEQUENCE [LARGE SCALE GENOMIC DNA]</scope>
    <source>
        <strain evidence="1">F0233</strain>
    </source>
</reference>
<gene>
    <name evidence="1" type="ORF">HMPREF0682_2549</name>
</gene>
<accession>U2RW97</accession>